<evidence type="ECO:0000256" key="8">
    <source>
        <dbReference type="SAM" id="SignalP"/>
    </source>
</evidence>
<feature type="region of interest" description="Disordered" evidence="7">
    <location>
        <begin position="310"/>
        <end position="352"/>
    </location>
</feature>
<feature type="chain" id="PRO_5035749124" evidence="8">
    <location>
        <begin position="20"/>
        <end position="500"/>
    </location>
</feature>
<dbReference type="Pfam" id="PF06473">
    <property type="entry name" value="FGF-BP1"/>
    <property type="match status" value="2"/>
</dbReference>
<feature type="compositionally biased region" description="Low complexity" evidence="7">
    <location>
        <begin position="227"/>
        <end position="244"/>
    </location>
</feature>
<evidence type="ECO:0000256" key="4">
    <source>
        <dbReference type="ARBA" id="ARBA00022729"/>
    </source>
</evidence>
<comment type="subcellular location">
    <subcellularLocation>
        <location evidence="1">Secreted</location>
    </subcellularLocation>
</comment>
<keyword evidence="4 8" id="KW-0732">Signal</keyword>
<name>A0A8T0BNT6_SILME</name>
<dbReference type="Proteomes" id="UP000606274">
    <property type="component" value="Unassembled WGS sequence"/>
</dbReference>
<feature type="compositionally biased region" description="Basic and acidic residues" evidence="7">
    <location>
        <begin position="168"/>
        <end position="178"/>
    </location>
</feature>
<organism evidence="9 10">
    <name type="scientific">Silurus meridionalis</name>
    <name type="common">Southern catfish</name>
    <name type="synonym">Silurus soldatovi meridionalis</name>
    <dbReference type="NCBI Taxonomy" id="175797"/>
    <lineage>
        <taxon>Eukaryota</taxon>
        <taxon>Metazoa</taxon>
        <taxon>Chordata</taxon>
        <taxon>Craniata</taxon>
        <taxon>Vertebrata</taxon>
        <taxon>Euteleostomi</taxon>
        <taxon>Actinopterygii</taxon>
        <taxon>Neopterygii</taxon>
        <taxon>Teleostei</taxon>
        <taxon>Ostariophysi</taxon>
        <taxon>Siluriformes</taxon>
        <taxon>Siluridae</taxon>
        <taxon>Silurus</taxon>
    </lineage>
</organism>
<dbReference type="PANTHER" id="PTHR15258">
    <property type="entry name" value="FGF BINDING PROTEIN-RELATED"/>
    <property type="match status" value="1"/>
</dbReference>
<keyword evidence="6" id="KW-0340">Growth factor binding</keyword>
<feature type="compositionally biased region" description="Basic residues" evidence="7">
    <location>
        <begin position="179"/>
        <end position="189"/>
    </location>
</feature>
<feature type="compositionally biased region" description="Low complexity" evidence="7">
    <location>
        <begin position="144"/>
        <end position="155"/>
    </location>
</feature>
<comment type="caution">
    <text evidence="9">The sequence shown here is derived from an EMBL/GenBank/DDBJ whole genome shotgun (WGS) entry which is preliminary data.</text>
</comment>
<reference evidence="9" key="1">
    <citation type="submission" date="2020-08" db="EMBL/GenBank/DDBJ databases">
        <title>Chromosome-level assembly of Southern catfish (Silurus meridionalis) provides insights into visual adaptation to the nocturnal and benthic lifestyles.</title>
        <authorList>
            <person name="Zhang Y."/>
            <person name="Wang D."/>
            <person name="Peng Z."/>
        </authorList>
    </citation>
    <scope>NUCLEOTIDE SEQUENCE</scope>
    <source>
        <strain evidence="9">SWU-2019-XX</strain>
        <tissue evidence="9">Muscle</tissue>
    </source>
</reference>
<evidence type="ECO:0000256" key="1">
    <source>
        <dbReference type="ARBA" id="ARBA00004613"/>
    </source>
</evidence>
<keyword evidence="3" id="KW-0964">Secreted</keyword>
<dbReference type="EMBL" id="JABFDY010000005">
    <property type="protein sequence ID" value="KAF7707030.1"/>
    <property type="molecule type" value="Genomic_DNA"/>
</dbReference>
<feature type="compositionally biased region" description="Polar residues" evidence="7">
    <location>
        <begin position="321"/>
        <end position="334"/>
    </location>
</feature>
<evidence type="ECO:0000256" key="3">
    <source>
        <dbReference type="ARBA" id="ARBA00022525"/>
    </source>
</evidence>
<accession>A0A8T0BNT6</accession>
<comment type="similarity">
    <text evidence="2">Belongs to the fibroblast growth factor-binding protein family.</text>
</comment>
<dbReference type="InterPro" id="IPR010510">
    <property type="entry name" value="FGF1-bd"/>
</dbReference>
<gene>
    <name evidence="9" type="ORF">HF521_018248</name>
</gene>
<feature type="compositionally biased region" description="Basic and acidic residues" evidence="7">
    <location>
        <begin position="335"/>
        <end position="344"/>
    </location>
</feature>
<dbReference type="PANTHER" id="PTHR15258:SF1">
    <property type="entry name" value="FIBROBLAST GROWTH FACTOR-BINDING PROTEIN 2"/>
    <property type="match status" value="1"/>
</dbReference>
<feature type="signal peptide" evidence="8">
    <location>
        <begin position="1"/>
        <end position="19"/>
    </location>
</feature>
<evidence type="ECO:0000256" key="7">
    <source>
        <dbReference type="SAM" id="MobiDB-lite"/>
    </source>
</evidence>
<evidence type="ECO:0000256" key="5">
    <source>
        <dbReference type="ARBA" id="ARBA00023157"/>
    </source>
</evidence>
<feature type="region of interest" description="Disordered" evidence="7">
    <location>
        <begin position="141"/>
        <end position="244"/>
    </location>
</feature>
<keyword evidence="10" id="KW-1185">Reference proteome</keyword>
<evidence type="ECO:0000256" key="6">
    <source>
        <dbReference type="ARBA" id="ARBA00023183"/>
    </source>
</evidence>
<dbReference type="GO" id="GO:0019838">
    <property type="term" value="F:growth factor binding"/>
    <property type="evidence" value="ECO:0007669"/>
    <property type="project" value="UniProtKB-KW"/>
</dbReference>
<dbReference type="GO" id="GO:0005576">
    <property type="term" value="C:extracellular region"/>
    <property type="evidence" value="ECO:0007669"/>
    <property type="project" value="UniProtKB-SubCell"/>
</dbReference>
<keyword evidence="5" id="KW-1015">Disulfide bond</keyword>
<evidence type="ECO:0000256" key="2">
    <source>
        <dbReference type="ARBA" id="ARBA00008326"/>
    </source>
</evidence>
<dbReference type="AlphaFoldDB" id="A0A8T0BNT6"/>
<proteinExistence type="inferred from homology"/>
<dbReference type="GO" id="GO:0007267">
    <property type="term" value="P:cell-cell signaling"/>
    <property type="evidence" value="ECO:0007669"/>
    <property type="project" value="TreeGrafter"/>
</dbReference>
<sequence>MQSLSCALVLSCCVWAAVAHNQDGEGVAEAGRTKSVLEEPIQFVTKTKDRCSMTLTGHGELTRMRISCVGQEASYWCEYQGKPESCRNYNTNPQHFFKQIMWELRKLKNACQGPKFFKPSICKKASDESQMIIISGSLSTMVRKPAQAQTTTAKQEQAKPEAPTTAPHSDHAKSEQKPNRQKPKQKHVKPQPTRPSPARPGKAKTEHVKPVASKPGSKTTQQKKVLAPKAPTQAPASTTPAPTRSAETLAQQYCWHSMQDFCTKVISWSSGVWILNSPCAGDTSMANLKGMMLILISICIMQHFLQANAQKKEGKRRQKQHGSTPKPTISSPNPKKSDSKHSNDDTALFKGRTMNKDGTQCTWAATESSVEHDGTFLLSITCKTGAETSLRCVYSAKPRLCPEYTSNVNAFWKQISRSLKKQKNLCRDAKALLKAKMCRKAPKGAHFAFKTTPKLHSTPARKKKPCPDITNRQKLAEEYCSSSWSSFCTFFFAMVETEDC</sequence>
<evidence type="ECO:0000313" key="9">
    <source>
        <dbReference type="EMBL" id="KAF7707030.1"/>
    </source>
</evidence>
<evidence type="ECO:0000313" key="10">
    <source>
        <dbReference type="Proteomes" id="UP000606274"/>
    </source>
</evidence>
<protein>
    <submittedName>
        <fullName evidence="9">Uncharacterized protein</fullName>
    </submittedName>
</protein>